<dbReference type="EMBL" id="CAXIEN010000250">
    <property type="protein sequence ID" value="CAL1289489.1"/>
    <property type="molecule type" value="Genomic_DNA"/>
</dbReference>
<evidence type="ECO:0000313" key="1">
    <source>
        <dbReference type="EMBL" id="CAL1289489.1"/>
    </source>
</evidence>
<reference evidence="1 2" key="1">
    <citation type="submission" date="2024-04" db="EMBL/GenBank/DDBJ databases">
        <authorList>
            <person name="Rising A."/>
            <person name="Reimegard J."/>
            <person name="Sonavane S."/>
            <person name="Akerstrom W."/>
            <person name="Nylinder S."/>
            <person name="Hedman E."/>
            <person name="Kallberg Y."/>
        </authorList>
    </citation>
    <scope>NUCLEOTIDE SEQUENCE [LARGE SCALE GENOMIC DNA]</scope>
</reference>
<organism evidence="1 2">
    <name type="scientific">Larinioides sclopetarius</name>
    <dbReference type="NCBI Taxonomy" id="280406"/>
    <lineage>
        <taxon>Eukaryota</taxon>
        <taxon>Metazoa</taxon>
        <taxon>Ecdysozoa</taxon>
        <taxon>Arthropoda</taxon>
        <taxon>Chelicerata</taxon>
        <taxon>Arachnida</taxon>
        <taxon>Araneae</taxon>
        <taxon>Araneomorphae</taxon>
        <taxon>Entelegynae</taxon>
        <taxon>Araneoidea</taxon>
        <taxon>Araneidae</taxon>
        <taxon>Larinioides</taxon>
    </lineage>
</organism>
<sequence>MQEKVSIMYEEECAEMSMLQPIIVYRNSKNILMNFYYELFLDRELIIKAEDLVTAVTLWFCLFCLFDVGYNKRQTKLLSFMDTFIFKKC</sequence>
<accession>A0AAV2B228</accession>
<name>A0AAV2B228_9ARAC</name>
<comment type="caution">
    <text evidence="1">The sequence shown here is derived from an EMBL/GenBank/DDBJ whole genome shotgun (WGS) entry which is preliminary data.</text>
</comment>
<keyword evidence="2" id="KW-1185">Reference proteome</keyword>
<proteinExistence type="predicted"/>
<evidence type="ECO:0000313" key="2">
    <source>
        <dbReference type="Proteomes" id="UP001497382"/>
    </source>
</evidence>
<gene>
    <name evidence="1" type="ORF">LARSCL_LOCUS15970</name>
</gene>
<protein>
    <submittedName>
        <fullName evidence="1">Uncharacterized protein</fullName>
    </submittedName>
</protein>
<dbReference type="Proteomes" id="UP001497382">
    <property type="component" value="Unassembled WGS sequence"/>
</dbReference>
<dbReference type="AlphaFoldDB" id="A0AAV2B228"/>